<evidence type="ECO:0000313" key="5">
    <source>
        <dbReference type="Proteomes" id="UP001272242"/>
    </source>
</evidence>
<feature type="transmembrane region" description="Helical" evidence="2">
    <location>
        <begin position="51"/>
        <end position="69"/>
    </location>
</feature>
<feature type="chain" id="PRO_5046158497" evidence="3">
    <location>
        <begin position="28"/>
        <end position="75"/>
    </location>
</feature>
<comment type="caution">
    <text evidence="4">The sequence shown here is derived from an EMBL/GenBank/DDBJ whole genome shotgun (WGS) entry which is preliminary data.</text>
</comment>
<sequence>MVAFFRASVRALLLLVALLAPARHALATETAAPTTAARTDPTESDDDSDGWLIVAGLVGAVVLVAWIASRLGEDQ</sequence>
<dbReference type="RefSeq" id="WP_320685937.1">
    <property type="nucleotide sequence ID" value="NZ_JAXBLV010000088.1"/>
</dbReference>
<evidence type="ECO:0000256" key="1">
    <source>
        <dbReference type="SAM" id="MobiDB-lite"/>
    </source>
</evidence>
<keyword evidence="3" id="KW-0732">Signal</keyword>
<accession>A0ABU5EUY5</accession>
<keyword evidence="2" id="KW-0472">Membrane</keyword>
<keyword evidence="2" id="KW-1133">Transmembrane helix</keyword>
<protein>
    <submittedName>
        <fullName evidence="4">Uncharacterized protein</fullName>
    </submittedName>
</protein>
<organism evidence="4 5">
    <name type="scientific">Gemmata algarum</name>
    <dbReference type="NCBI Taxonomy" id="2975278"/>
    <lineage>
        <taxon>Bacteria</taxon>
        <taxon>Pseudomonadati</taxon>
        <taxon>Planctomycetota</taxon>
        <taxon>Planctomycetia</taxon>
        <taxon>Gemmatales</taxon>
        <taxon>Gemmataceae</taxon>
        <taxon>Gemmata</taxon>
    </lineage>
</organism>
<proteinExistence type="predicted"/>
<dbReference type="EMBL" id="JAXBLV010000088">
    <property type="protein sequence ID" value="MDY3559117.1"/>
    <property type="molecule type" value="Genomic_DNA"/>
</dbReference>
<evidence type="ECO:0000256" key="2">
    <source>
        <dbReference type="SAM" id="Phobius"/>
    </source>
</evidence>
<feature type="signal peptide" evidence="3">
    <location>
        <begin position="1"/>
        <end position="27"/>
    </location>
</feature>
<feature type="compositionally biased region" description="Low complexity" evidence="1">
    <location>
        <begin position="29"/>
        <end position="39"/>
    </location>
</feature>
<keyword evidence="2" id="KW-0812">Transmembrane</keyword>
<evidence type="ECO:0000256" key="3">
    <source>
        <dbReference type="SAM" id="SignalP"/>
    </source>
</evidence>
<gene>
    <name evidence="4" type="ORF">R5W23_006320</name>
</gene>
<feature type="region of interest" description="Disordered" evidence="1">
    <location>
        <begin position="29"/>
        <end position="48"/>
    </location>
</feature>
<dbReference type="Proteomes" id="UP001272242">
    <property type="component" value="Unassembled WGS sequence"/>
</dbReference>
<reference evidence="5" key="1">
    <citation type="journal article" date="2023" name="Mar. Drugs">
        <title>Gemmata algarum, a Novel Planctomycete Isolated from an Algal Mat, Displays Antimicrobial Activity.</title>
        <authorList>
            <person name="Kumar G."/>
            <person name="Kallscheuer N."/>
            <person name="Kashif M."/>
            <person name="Ahamad S."/>
            <person name="Jagadeeshwari U."/>
            <person name="Pannikurungottu S."/>
            <person name="Haufschild T."/>
            <person name="Kabuu M."/>
            <person name="Sasikala C."/>
            <person name="Jogler C."/>
            <person name="Ramana C."/>
        </authorList>
    </citation>
    <scope>NUCLEOTIDE SEQUENCE [LARGE SCALE GENOMIC DNA]</scope>
    <source>
        <strain evidence="5">JC673</strain>
    </source>
</reference>
<keyword evidence="5" id="KW-1185">Reference proteome</keyword>
<name>A0ABU5EUY5_9BACT</name>
<evidence type="ECO:0000313" key="4">
    <source>
        <dbReference type="EMBL" id="MDY3559117.1"/>
    </source>
</evidence>